<evidence type="ECO:0000256" key="8">
    <source>
        <dbReference type="ARBA" id="ARBA00030803"/>
    </source>
</evidence>
<dbReference type="Pfam" id="PF10099">
    <property type="entry name" value="RskA_C"/>
    <property type="match status" value="1"/>
</dbReference>
<dbReference type="InterPro" id="IPR041916">
    <property type="entry name" value="Anti_sigma_zinc_sf"/>
</dbReference>
<sequence length="283" mass="30913">MNKPTTNGCENLEMYAVGGLNAEERTEFQRHLQECTVCAAELVELIALVDLLPMASEPVSIPEGMKARVLAHVLGDKTVETEATSRVEVISNHLYEETKDLALIRRAKLTADEYVNGQKRRNTNNRGVKPWLYGGLSASVLILGVYSFMLQQDNRELKSQLALINRPAEAVQVNNVVALSSTAKEIVAKGLATIVIDAKGTHLLVQAEQLPELKNSEAYQVWLIKGKETPVNAGTFMTHNGTGGLYYTFDPNSYDTIAITLEPDAHGDKPRGTPVLAAALLKS</sequence>
<keyword evidence="5 9" id="KW-1133">Transmembrane helix</keyword>
<dbReference type="InterPro" id="IPR018764">
    <property type="entry name" value="RskA_C"/>
</dbReference>
<dbReference type="GO" id="GO:0006417">
    <property type="term" value="P:regulation of translation"/>
    <property type="evidence" value="ECO:0007669"/>
    <property type="project" value="TreeGrafter"/>
</dbReference>
<evidence type="ECO:0000256" key="3">
    <source>
        <dbReference type="ARBA" id="ARBA00022475"/>
    </source>
</evidence>
<dbReference type="Gene3D" id="1.10.10.1320">
    <property type="entry name" value="Anti-sigma factor, zinc-finger domain"/>
    <property type="match status" value="1"/>
</dbReference>
<dbReference type="EMBL" id="CP130319">
    <property type="protein sequence ID" value="WNR45428.1"/>
    <property type="molecule type" value="Genomic_DNA"/>
</dbReference>
<dbReference type="PANTHER" id="PTHR37461:SF1">
    <property type="entry name" value="ANTI-SIGMA-K FACTOR RSKA"/>
    <property type="match status" value="1"/>
</dbReference>
<comment type="subcellular location">
    <subcellularLocation>
        <location evidence="2">Cell membrane</location>
    </subcellularLocation>
    <subcellularLocation>
        <location evidence="1">Membrane</location>
        <topology evidence="1">Single-pass membrane protein</topology>
    </subcellularLocation>
</comment>
<dbReference type="RefSeq" id="WP_314802166.1">
    <property type="nucleotide sequence ID" value="NZ_CP130319.1"/>
</dbReference>
<dbReference type="Proteomes" id="UP001304650">
    <property type="component" value="Chromosome"/>
</dbReference>
<protein>
    <recommendedName>
        <fullName evidence="8">Regulator of SigK</fullName>
    </recommendedName>
    <alternativeName>
        <fullName evidence="7">Sigma-K anti-sigma factor RskA</fullName>
    </alternativeName>
</protein>
<evidence type="ECO:0000313" key="11">
    <source>
        <dbReference type="EMBL" id="WNR45428.1"/>
    </source>
</evidence>
<evidence type="ECO:0000313" key="12">
    <source>
        <dbReference type="Proteomes" id="UP001304650"/>
    </source>
</evidence>
<evidence type="ECO:0000256" key="5">
    <source>
        <dbReference type="ARBA" id="ARBA00022989"/>
    </source>
</evidence>
<dbReference type="GO" id="GO:0005886">
    <property type="term" value="C:plasma membrane"/>
    <property type="evidence" value="ECO:0007669"/>
    <property type="project" value="UniProtKB-SubCell"/>
</dbReference>
<dbReference type="GO" id="GO:0016989">
    <property type="term" value="F:sigma factor antagonist activity"/>
    <property type="evidence" value="ECO:0007669"/>
    <property type="project" value="TreeGrafter"/>
</dbReference>
<dbReference type="InterPro" id="IPR051474">
    <property type="entry name" value="Anti-sigma-K/W_factor"/>
</dbReference>
<proteinExistence type="predicted"/>
<feature type="transmembrane region" description="Helical" evidence="9">
    <location>
        <begin position="131"/>
        <end position="150"/>
    </location>
</feature>
<dbReference type="KEGG" id="proo:MJB10_04650"/>
<reference evidence="11" key="1">
    <citation type="submission" date="2022-02" db="EMBL/GenBank/DDBJ databases">
        <title>Paenibacillus sp. MBLB1832 Whole Genome Shotgun Sequencing.</title>
        <authorList>
            <person name="Hwang C.Y."/>
            <person name="Cho E.-S."/>
            <person name="Seo M.-J."/>
        </authorList>
    </citation>
    <scope>NUCLEOTIDE SEQUENCE</scope>
    <source>
        <strain evidence="11">MBLB1832</strain>
    </source>
</reference>
<evidence type="ECO:0000256" key="6">
    <source>
        <dbReference type="ARBA" id="ARBA00023136"/>
    </source>
</evidence>
<gene>
    <name evidence="11" type="ORF">MJB10_04650</name>
</gene>
<keyword evidence="12" id="KW-1185">Reference proteome</keyword>
<keyword evidence="3" id="KW-1003">Cell membrane</keyword>
<name>A0AA96LQK0_9BACL</name>
<keyword evidence="4 9" id="KW-0812">Transmembrane</keyword>
<evidence type="ECO:0000256" key="4">
    <source>
        <dbReference type="ARBA" id="ARBA00022692"/>
    </source>
</evidence>
<dbReference type="AlphaFoldDB" id="A0AA96LQK0"/>
<evidence type="ECO:0000256" key="9">
    <source>
        <dbReference type="SAM" id="Phobius"/>
    </source>
</evidence>
<evidence type="ECO:0000256" key="1">
    <source>
        <dbReference type="ARBA" id="ARBA00004167"/>
    </source>
</evidence>
<evidence type="ECO:0000259" key="10">
    <source>
        <dbReference type="Pfam" id="PF10099"/>
    </source>
</evidence>
<organism evidence="11 12">
    <name type="scientific">Paenibacillus roseopurpureus</name>
    <dbReference type="NCBI Taxonomy" id="2918901"/>
    <lineage>
        <taxon>Bacteria</taxon>
        <taxon>Bacillati</taxon>
        <taxon>Bacillota</taxon>
        <taxon>Bacilli</taxon>
        <taxon>Bacillales</taxon>
        <taxon>Paenibacillaceae</taxon>
        <taxon>Paenibacillus</taxon>
    </lineage>
</organism>
<evidence type="ECO:0000256" key="2">
    <source>
        <dbReference type="ARBA" id="ARBA00004236"/>
    </source>
</evidence>
<dbReference type="PANTHER" id="PTHR37461">
    <property type="entry name" value="ANTI-SIGMA-K FACTOR RSKA"/>
    <property type="match status" value="1"/>
</dbReference>
<evidence type="ECO:0000256" key="7">
    <source>
        <dbReference type="ARBA" id="ARBA00029829"/>
    </source>
</evidence>
<accession>A0AA96LQK0</accession>
<feature type="domain" description="Anti-sigma K factor RskA C-terminal" evidence="10">
    <location>
        <begin position="139"/>
        <end position="271"/>
    </location>
</feature>
<keyword evidence="6 9" id="KW-0472">Membrane</keyword>